<gene>
    <name evidence="1" type="ORF">CPY51_19775</name>
</gene>
<evidence type="ECO:0000313" key="1">
    <source>
        <dbReference type="EMBL" id="PZM11482.1"/>
    </source>
</evidence>
<keyword evidence="2" id="KW-1185">Reference proteome</keyword>
<sequence>MVNELRQLITNSVLFRFSAVAEPFPRSHDYSDSMGRSNGRDEERFRSLIEDEAFYWQPTPLSWY</sequence>
<dbReference type="AlphaFoldDB" id="A0A2W4CEH8"/>
<accession>A0A2W4CEH8</accession>
<dbReference type="EMBL" id="PCDP01000039">
    <property type="protein sequence ID" value="PZM11482.1"/>
    <property type="molecule type" value="Genomic_DNA"/>
</dbReference>
<protein>
    <submittedName>
        <fullName evidence="1">Uncharacterized protein</fullName>
    </submittedName>
</protein>
<evidence type="ECO:0000313" key="2">
    <source>
        <dbReference type="Proteomes" id="UP000248925"/>
    </source>
</evidence>
<organism evidence="1 2">
    <name type="scientific">Rhizobium tubonense</name>
    <dbReference type="NCBI Taxonomy" id="484088"/>
    <lineage>
        <taxon>Bacteria</taxon>
        <taxon>Pseudomonadati</taxon>
        <taxon>Pseudomonadota</taxon>
        <taxon>Alphaproteobacteria</taxon>
        <taxon>Hyphomicrobiales</taxon>
        <taxon>Rhizobiaceae</taxon>
        <taxon>Rhizobium/Agrobacterium group</taxon>
        <taxon>Rhizobium</taxon>
    </lineage>
</organism>
<dbReference type="Proteomes" id="UP000248925">
    <property type="component" value="Unassembled WGS sequence"/>
</dbReference>
<reference evidence="1 2" key="1">
    <citation type="journal article" date="2018" name="Sci. Rep.">
        <title>Rhizobium tumorigenes sp. nov., a novel plant tumorigenic bacterium isolated from cane gall tumors on thornless blackberry.</title>
        <authorList>
            <person name="Kuzmanovi N."/>
            <person name="Smalla K."/>
            <person name="Gronow S."/>
            <person name="PuBawska J."/>
        </authorList>
    </citation>
    <scope>NUCLEOTIDE SEQUENCE [LARGE SCALE GENOMIC DNA]</scope>
    <source>
        <strain evidence="1 2">CCBAU 85046</strain>
    </source>
</reference>
<comment type="caution">
    <text evidence="1">The sequence shown here is derived from an EMBL/GenBank/DDBJ whole genome shotgun (WGS) entry which is preliminary data.</text>
</comment>
<dbReference type="RefSeq" id="WP_111161969.1">
    <property type="nucleotide sequence ID" value="NZ_PCDP01000039.1"/>
</dbReference>
<proteinExistence type="predicted"/>
<name>A0A2W4CEH8_9HYPH</name>